<proteinExistence type="evidence at transcript level"/>
<dbReference type="Pfam" id="PF21947">
    <property type="entry name" value="Toxin_cobra-type"/>
    <property type="match status" value="1"/>
</dbReference>
<accession>R4FIG8</accession>
<protein>
    <submittedName>
        <fullName evidence="6">3FTx-Fur-67</fullName>
    </submittedName>
</protein>
<name>R4FIG8_9SAUR</name>
<keyword evidence="5" id="KW-0732">Signal</keyword>
<dbReference type="SUPFAM" id="SSF57302">
    <property type="entry name" value="Snake toxin-like"/>
    <property type="match status" value="1"/>
</dbReference>
<feature type="chain" id="PRO_5004365056" evidence="5">
    <location>
        <begin position="22"/>
        <end position="79"/>
    </location>
</feature>
<dbReference type="AlphaFoldDB" id="R4FIG8"/>
<evidence type="ECO:0000256" key="4">
    <source>
        <dbReference type="ARBA" id="ARBA00023157"/>
    </source>
</evidence>
<keyword evidence="4" id="KW-1015">Disulfide bond</keyword>
<dbReference type="InterPro" id="IPR003571">
    <property type="entry name" value="Snake_3FTx"/>
</dbReference>
<keyword evidence="3" id="KW-0800">Toxin</keyword>
<dbReference type="InterPro" id="IPR045860">
    <property type="entry name" value="Snake_toxin-like_sf"/>
</dbReference>
<dbReference type="Gene3D" id="2.10.60.10">
    <property type="entry name" value="CD59"/>
    <property type="match status" value="1"/>
</dbReference>
<evidence type="ECO:0000256" key="5">
    <source>
        <dbReference type="SAM" id="SignalP"/>
    </source>
</evidence>
<sequence>MKTLLLTLVVVTIVCLDLGYTLKCHNTWNYGYISCEAHETFCYKSLHYGRTEKPTIARGCTAKCSEKSLVCCSTDMCNE</sequence>
<dbReference type="EMBL" id="GAHE01000024">
    <property type="protein sequence ID" value="JAA74787.1"/>
    <property type="molecule type" value="mRNA"/>
</dbReference>
<comment type="subcellular location">
    <subcellularLocation>
        <location evidence="1">Secreted</location>
    </subcellularLocation>
</comment>
<feature type="signal peptide" evidence="5">
    <location>
        <begin position="1"/>
        <end position="21"/>
    </location>
</feature>
<dbReference type="InterPro" id="IPR054131">
    <property type="entry name" value="Toxin_cobra-type"/>
</dbReference>
<dbReference type="CDD" id="cd00206">
    <property type="entry name" value="TFP_snake_toxin"/>
    <property type="match status" value="1"/>
</dbReference>
<evidence type="ECO:0000256" key="1">
    <source>
        <dbReference type="ARBA" id="ARBA00004613"/>
    </source>
</evidence>
<keyword evidence="2" id="KW-0964">Secreted</keyword>
<reference evidence="6" key="1">
    <citation type="journal article" date="2013" name="Toxins">
        <title>Venom down under: dynamic evolution of Australian elapid snake toxins.</title>
        <authorList>
            <person name="Jackson T.N."/>
            <person name="Sunagar K."/>
            <person name="Undheim E.A."/>
            <person name="Koludarov I."/>
            <person name="Chan A.H."/>
            <person name="Sanders K."/>
            <person name="Ali S.A."/>
            <person name="Hendrikx I."/>
            <person name="Dunstan N."/>
            <person name="Fry B.G."/>
        </authorList>
    </citation>
    <scope>NUCLEOTIDE SEQUENCE</scope>
    <source>
        <tissue evidence="6">Maxillary venom gland</tissue>
    </source>
</reference>
<dbReference type="GO" id="GO:0005576">
    <property type="term" value="C:extracellular region"/>
    <property type="evidence" value="ECO:0007669"/>
    <property type="project" value="UniProtKB-SubCell"/>
</dbReference>
<evidence type="ECO:0000256" key="2">
    <source>
        <dbReference type="ARBA" id="ARBA00022525"/>
    </source>
</evidence>
<dbReference type="GO" id="GO:0090729">
    <property type="term" value="F:toxin activity"/>
    <property type="evidence" value="ECO:0007669"/>
    <property type="project" value="UniProtKB-KW"/>
</dbReference>
<evidence type="ECO:0000256" key="3">
    <source>
        <dbReference type="ARBA" id="ARBA00022656"/>
    </source>
</evidence>
<organism evidence="6">
    <name type="scientific">Furina ornata</name>
    <dbReference type="NCBI Taxonomy" id="529697"/>
    <lineage>
        <taxon>Eukaryota</taxon>
        <taxon>Metazoa</taxon>
        <taxon>Chordata</taxon>
        <taxon>Craniata</taxon>
        <taxon>Vertebrata</taxon>
        <taxon>Euteleostomi</taxon>
        <taxon>Lepidosauria</taxon>
        <taxon>Squamata</taxon>
        <taxon>Bifurcata</taxon>
        <taxon>Unidentata</taxon>
        <taxon>Episquamata</taxon>
        <taxon>Toxicofera</taxon>
        <taxon>Serpentes</taxon>
        <taxon>Colubroidea</taxon>
        <taxon>Elapidae</taxon>
        <taxon>Hydrophiinae</taxon>
        <taxon>Furina</taxon>
    </lineage>
</organism>
<evidence type="ECO:0000313" key="6">
    <source>
        <dbReference type="EMBL" id="JAA74787.1"/>
    </source>
</evidence>